<dbReference type="Pfam" id="PF00092">
    <property type="entry name" value="VWA"/>
    <property type="match status" value="1"/>
</dbReference>
<organism evidence="3 4">
    <name type="scientific">Candidatus Nanohalobium constans</name>
    <dbReference type="NCBI Taxonomy" id="2565781"/>
    <lineage>
        <taxon>Archaea</taxon>
        <taxon>Candidatus Nanohalarchaeota</taxon>
        <taxon>Candidatus Nanohalobia</taxon>
        <taxon>Candidatus Nanohalobiales</taxon>
        <taxon>Candidatus Nanohalobiaceae</taxon>
        <taxon>Candidatus Nanohalobium</taxon>
    </lineage>
</organism>
<dbReference type="InterPro" id="IPR051266">
    <property type="entry name" value="CLCR"/>
</dbReference>
<dbReference type="Proteomes" id="UP000377803">
    <property type="component" value="Chromosome"/>
</dbReference>
<dbReference type="SMART" id="SM00327">
    <property type="entry name" value="VWA"/>
    <property type="match status" value="1"/>
</dbReference>
<dbReference type="InterPro" id="IPR002035">
    <property type="entry name" value="VWF_A"/>
</dbReference>
<accession>A0A5Q0UGF5</accession>
<dbReference type="PROSITE" id="PS50234">
    <property type="entry name" value="VWFA"/>
    <property type="match status" value="1"/>
</dbReference>
<dbReference type="CDD" id="cd00198">
    <property type="entry name" value="vWFA"/>
    <property type="match status" value="1"/>
</dbReference>
<evidence type="ECO:0000259" key="2">
    <source>
        <dbReference type="PROSITE" id="PS50234"/>
    </source>
</evidence>
<protein>
    <submittedName>
        <fullName evidence="3">von Willebrand factor type A</fullName>
    </submittedName>
</protein>
<dbReference type="InterPro" id="IPR036465">
    <property type="entry name" value="vWFA_dom_sf"/>
</dbReference>
<dbReference type="Gene3D" id="3.40.50.410">
    <property type="entry name" value="von Willebrand factor, type A domain"/>
    <property type="match status" value="1"/>
</dbReference>
<proteinExistence type="predicted"/>
<evidence type="ECO:0000313" key="4">
    <source>
        <dbReference type="Proteomes" id="UP000377803"/>
    </source>
</evidence>
<evidence type="ECO:0000313" key="3">
    <source>
        <dbReference type="EMBL" id="QGA80290.1"/>
    </source>
</evidence>
<evidence type="ECO:0000256" key="1">
    <source>
        <dbReference type="SAM" id="MobiDB-lite"/>
    </source>
</evidence>
<dbReference type="PANTHER" id="PTHR10579">
    <property type="entry name" value="CALCIUM-ACTIVATED CHLORIDE CHANNEL REGULATOR"/>
    <property type="match status" value="1"/>
</dbReference>
<dbReference type="AlphaFoldDB" id="A0A5Q0UGF5"/>
<dbReference type="InterPro" id="IPR011635">
    <property type="entry name" value="CARDB"/>
</dbReference>
<dbReference type="Pfam" id="PF07705">
    <property type="entry name" value="CARDB"/>
    <property type="match status" value="1"/>
</dbReference>
<name>A0A5Q0UGF5_9ARCH</name>
<sequence length="780" mass="85644">MFSGFGLSQASADNLDASVETSGDFVLGRSVTSVFSYDIDDPYEPVDTSLVIDESGSMDGVMDDAKDAAKTYVENTNTGQGDENAVVEFEDTASTIQSLTSSKQDAKDEIDSIDAGGGTELPAGVSEGHDSLESGTNAEQVMIVLADGDGNDPGYEADQARADGIKIHGILYGSDASTSEFESLTGSDCTTDSSENGDGDNCWYAEPGTINSVYTSIRETTQTETDTDIRMRLRDFAYESHGNYESRNELSGENQEFVRSYDNVDSGSYKEEFKWRPTVKGTETEMVTGDSLIEVTSEGETNEFMFPGPKLEDVDYVDFNISGYSVRRTSTGVGVEVSVTNEGTEPSYKNEVRLEDSSGNYKVKEIPVLDPGESTEISYSFSNSHKIFDNPEELKLHVDPPGDLSGQPEGFWDGTGHGEGDTLEPNEDNNDEPIGFPPILDSVSPDNVDWNDVYAPKFTVRHHAPDRVSGVYNFTNKTVLEDEDEELSTVPNPDSSNEAVLKTDQYRADPAERYYNFTVNLTDGDNTYSVFDAKSYYPVNPPPKASAVNPENGGFISEFPVTLASEVNDANSEYHGRTLDVSIYDHNDQKLTSAKVMPSDVINYDWDVPDAVEKEYEWTVEVEDKWDAINRTFSFTKIIGSSYRSKLSADLNYTSIIMEAGSNEYATLSIENEVNNRKNITINLNGVEAEFVDGEDSKTIPNFPKQSVETYRIRITPDKAVNDDLIIQVRNNDLGINTTERVPVSATGDTRQSGRDVPGIGFYQLLVLFTAATVLYSAAL</sequence>
<dbReference type="KEGG" id="ncon:LC1Nh_0389"/>
<feature type="compositionally biased region" description="Acidic residues" evidence="1">
    <location>
        <begin position="421"/>
        <end position="431"/>
    </location>
</feature>
<dbReference type="RefSeq" id="WP_217907071.1">
    <property type="nucleotide sequence ID" value="NZ_CP040089.1"/>
</dbReference>
<gene>
    <name evidence="3" type="ORF">LC1Nh_0389</name>
</gene>
<feature type="domain" description="VWFA" evidence="2">
    <location>
        <begin position="47"/>
        <end position="217"/>
    </location>
</feature>
<dbReference type="GeneID" id="42364772"/>
<dbReference type="SUPFAM" id="SSF53300">
    <property type="entry name" value="vWA-like"/>
    <property type="match status" value="1"/>
</dbReference>
<reference evidence="4" key="1">
    <citation type="submission" date="2019-05" db="EMBL/GenBank/DDBJ databases">
        <title>Candidatus Nanohalobium constans, a novel model system to study the DPANN nano-sized archaea: genomic and physiological characterization of a nanoarchaeon co-cultured with its chitinotrophic host.</title>
        <authorList>
            <person name="La Cono V."/>
            <person name="Arcadi E."/>
            <person name="Crisafi F."/>
            <person name="Denaro R."/>
            <person name="La Spada G."/>
            <person name="Messina E."/>
            <person name="Smedile F."/>
            <person name="Toshchakov S.V."/>
            <person name="Shevchenko M.A."/>
            <person name="Golyshin P.N."/>
            <person name="Golyshina O.V."/>
            <person name="Ferrer M."/>
            <person name="Rohde M."/>
            <person name="Mushegian A."/>
            <person name="Sorokin D.Y."/>
            <person name="Giuliano L."/>
            <person name="Yakimov M.M."/>
        </authorList>
    </citation>
    <scope>NUCLEOTIDE SEQUENCE [LARGE SCALE GENOMIC DNA]</scope>
    <source>
        <strain evidence="4">LC1Nh</strain>
    </source>
</reference>
<keyword evidence="4" id="KW-1185">Reference proteome</keyword>
<feature type="region of interest" description="Disordered" evidence="1">
    <location>
        <begin position="402"/>
        <end position="438"/>
    </location>
</feature>
<dbReference type="EMBL" id="CP040089">
    <property type="protein sequence ID" value="QGA80290.1"/>
    <property type="molecule type" value="Genomic_DNA"/>
</dbReference>
<dbReference type="PANTHER" id="PTHR10579:SF43">
    <property type="entry name" value="ZINC FINGER (C3HC4-TYPE RING FINGER) FAMILY PROTEIN"/>
    <property type="match status" value="1"/>
</dbReference>